<comment type="subcellular location">
    <subcellularLocation>
        <location evidence="2">Cytoplasm</location>
    </subcellularLocation>
</comment>
<evidence type="ECO:0000256" key="1">
    <source>
        <dbReference type="ARBA" id="ARBA00000971"/>
    </source>
</evidence>
<feature type="domain" description="Trigger factor ribosome-binding bacterial" evidence="10">
    <location>
        <begin position="1"/>
        <end position="146"/>
    </location>
</feature>
<name>A0ABT8X378_9FLAO</name>
<dbReference type="InterPro" id="IPR036611">
    <property type="entry name" value="Trigger_fac_ribosome-bd_sf"/>
</dbReference>
<evidence type="ECO:0000256" key="5">
    <source>
        <dbReference type="ARBA" id="ARBA00016902"/>
    </source>
</evidence>
<keyword evidence="6" id="KW-0697">Rotamase</keyword>
<dbReference type="SUPFAM" id="SSF102735">
    <property type="entry name" value="Trigger factor ribosome-binding domain"/>
    <property type="match status" value="1"/>
</dbReference>
<evidence type="ECO:0000256" key="3">
    <source>
        <dbReference type="ARBA" id="ARBA00005464"/>
    </source>
</evidence>
<evidence type="ECO:0000256" key="2">
    <source>
        <dbReference type="ARBA" id="ARBA00004496"/>
    </source>
</evidence>
<proteinExistence type="inferred from homology"/>
<evidence type="ECO:0000256" key="4">
    <source>
        <dbReference type="ARBA" id="ARBA00013194"/>
    </source>
</evidence>
<dbReference type="RefSeq" id="WP_303282995.1">
    <property type="nucleotide sequence ID" value="NZ_BAABCZ010000009.1"/>
</dbReference>
<evidence type="ECO:0000313" key="13">
    <source>
        <dbReference type="Proteomes" id="UP001176891"/>
    </source>
</evidence>
<dbReference type="EC" id="5.2.1.8" evidence="4"/>
<dbReference type="PIRSF" id="PIRSF003095">
    <property type="entry name" value="Trigger_factor"/>
    <property type="match status" value="1"/>
</dbReference>
<comment type="caution">
    <text evidence="12">The sequence shown here is derived from an EMBL/GenBank/DDBJ whole genome shotgun (WGS) entry which is preliminary data.</text>
</comment>
<dbReference type="Proteomes" id="UP001176891">
    <property type="component" value="Unassembled WGS sequence"/>
</dbReference>
<dbReference type="SUPFAM" id="SSF109998">
    <property type="entry name" value="Triger factor/SurA peptide-binding domain-like"/>
    <property type="match status" value="1"/>
</dbReference>
<dbReference type="InterPro" id="IPR037041">
    <property type="entry name" value="Trigger_fac_C_sf"/>
</dbReference>
<dbReference type="EMBL" id="JAUOEM010000004">
    <property type="protein sequence ID" value="MDO5988379.1"/>
    <property type="molecule type" value="Genomic_DNA"/>
</dbReference>
<sequence length="442" mass="50753">MNITRENVDALNAVVKVDIAKEDYSDKVEKILTDYRKTANIPGFRKGHVPMGMVKKQYGKAVLVDEVNKLLQDALNKYLTEEKLDVLGQPLPKPQDEINWEADEFSFEFELGLAPEFEVKLKGKKAITQYNIVADDKMIDEQIERIQKQYGKLVSQDTVVKDSEITGVYTNEEKEIDNTVTLTLDKFKGKATEKQFIGAKAGDVITLKTKGLYDDEHELMHALKLSHDDVHGLDIEVNFTINEINERELADLDQELFDKLFGKDTVTTVTELRAKIKEDAEKQFVQQADQKLLNDVTEYLVESTKFDLPAEFLTKWMQTAGEKEMDEVQAREEYEKSEKSLRYQLIEGKLITDNDVQVTMDDIKNHAREMIKGQMAQFGQMNPSDKELDDIAARVLSNQDEARRISEQLISQKLLAVYKEKANIKVKELSYEKFVKEVYGDK</sequence>
<accession>A0ABT8X378</accession>
<evidence type="ECO:0000256" key="9">
    <source>
        <dbReference type="ARBA" id="ARBA00029986"/>
    </source>
</evidence>
<dbReference type="InterPro" id="IPR027304">
    <property type="entry name" value="Trigger_fact/SurA_dom_sf"/>
</dbReference>
<dbReference type="Gene3D" id="1.10.3120.10">
    <property type="entry name" value="Trigger factor, C-terminal domain"/>
    <property type="match status" value="1"/>
</dbReference>
<keyword evidence="7" id="KW-0143">Chaperone</keyword>
<dbReference type="Pfam" id="PF05697">
    <property type="entry name" value="Trigger_N"/>
    <property type="match status" value="1"/>
</dbReference>
<dbReference type="PANTHER" id="PTHR30560">
    <property type="entry name" value="TRIGGER FACTOR CHAPERONE AND PEPTIDYL-PROLYL CIS/TRANS ISOMERASE"/>
    <property type="match status" value="1"/>
</dbReference>
<dbReference type="GO" id="GO:0003755">
    <property type="term" value="F:peptidyl-prolyl cis-trans isomerase activity"/>
    <property type="evidence" value="ECO:0007669"/>
    <property type="project" value="UniProtKB-EC"/>
</dbReference>
<dbReference type="InterPro" id="IPR008881">
    <property type="entry name" value="Trigger_fac_ribosome-bd_bac"/>
</dbReference>
<organism evidence="12 13">
    <name type="scientific">Flavivirga amylovorans</name>
    <dbReference type="NCBI Taxonomy" id="870486"/>
    <lineage>
        <taxon>Bacteria</taxon>
        <taxon>Pseudomonadati</taxon>
        <taxon>Bacteroidota</taxon>
        <taxon>Flavobacteriia</taxon>
        <taxon>Flavobacteriales</taxon>
        <taxon>Flavobacteriaceae</taxon>
        <taxon>Flavivirga</taxon>
    </lineage>
</organism>
<evidence type="ECO:0000256" key="7">
    <source>
        <dbReference type="ARBA" id="ARBA00023186"/>
    </source>
</evidence>
<reference evidence="12" key="1">
    <citation type="submission" date="2023-07" db="EMBL/GenBank/DDBJ databases">
        <title>Two novel species in the genus Flavivirga.</title>
        <authorList>
            <person name="Kwon K."/>
        </authorList>
    </citation>
    <scope>NUCLEOTIDE SEQUENCE</scope>
    <source>
        <strain evidence="12">KACC 14157</strain>
    </source>
</reference>
<evidence type="ECO:0000313" key="12">
    <source>
        <dbReference type="EMBL" id="MDO5988379.1"/>
    </source>
</evidence>
<dbReference type="InterPro" id="IPR008880">
    <property type="entry name" value="Trigger_fac_C"/>
</dbReference>
<keyword evidence="13" id="KW-1185">Reference proteome</keyword>
<dbReference type="InterPro" id="IPR005215">
    <property type="entry name" value="Trig_fac"/>
</dbReference>
<dbReference type="Pfam" id="PF05698">
    <property type="entry name" value="Trigger_C"/>
    <property type="match status" value="1"/>
</dbReference>
<gene>
    <name evidence="12" type="primary">tig</name>
    <name evidence="12" type="ORF">Q4Q39_13275</name>
</gene>
<feature type="domain" description="Trigger factor C-terminal" evidence="11">
    <location>
        <begin position="268"/>
        <end position="397"/>
    </location>
</feature>
<protein>
    <recommendedName>
        <fullName evidence="5">Trigger factor</fullName>
        <ecNumber evidence="4">5.2.1.8</ecNumber>
    </recommendedName>
    <alternativeName>
        <fullName evidence="9">PPIase</fullName>
    </alternativeName>
</protein>
<evidence type="ECO:0000259" key="11">
    <source>
        <dbReference type="Pfam" id="PF05698"/>
    </source>
</evidence>
<dbReference type="NCBIfam" id="TIGR00115">
    <property type="entry name" value="tig"/>
    <property type="match status" value="1"/>
</dbReference>
<evidence type="ECO:0000256" key="8">
    <source>
        <dbReference type="ARBA" id="ARBA00023235"/>
    </source>
</evidence>
<evidence type="ECO:0000259" key="10">
    <source>
        <dbReference type="Pfam" id="PF05697"/>
    </source>
</evidence>
<comment type="similarity">
    <text evidence="3">Belongs to the FKBP-type PPIase family. Tig subfamily.</text>
</comment>
<dbReference type="PANTHER" id="PTHR30560:SF3">
    <property type="entry name" value="TRIGGER FACTOR-LIKE PROTEIN TIG, CHLOROPLASTIC"/>
    <property type="match status" value="1"/>
</dbReference>
<evidence type="ECO:0000256" key="6">
    <source>
        <dbReference type="ARBA" id="ARBA00023110"/>
    </source>
</evidence>
<keyword evidence="8 12" id="KW-0413">Isomerase</keyword>
<dbReference type="Gene3D" id="3.30.70.1050">
    <property type="entry name" value="Trigger factor ribosome-binding domain"/>
    <property type="match status" value="1"/>
</dbReference>
<comment type="catalytic activity">
    <reaction evidence="1">
        <text>[protein]-peptidylproline (omega=180) = [protein]-peptidylproline (omega=0)</text>
        <dbReference type="Rhea" id="RHEA:16237"/>
        <dbReference type="Rhea" id="RHEA-COMP:10747"/>
        <dbReference type="Rhea" id="RHEA-COMP:10748"/>
        <dbReference type="ChEBI" id="CHEBI:83833"/>
        <dbReference type="ChEBI" id="CHEBI:83834"/>
        <dbReference type="EC" id="5.2.1.8"/>
    </reaction>
</comment>